<feature type="transmembrane region" description="Helical" evidence="12">
    <location>
        <begin position="336"/>
        <end position="352"/>
    </location>
</feature>
<keyword evidence="6 16" id="KW-0808">Transferase</keyword>
<evidence type="ECO:0000313" key="17">
    <source>
        <dbReference type="Proteomes" id="UP000183053"/>
    </source>
</evidence>
<dbReference type="Pfam" id="PF17689">
    <property type="entry name" value="Arabino_trans_N"/>
    <property type="match status" value="1"/>
</dbReference>
<dbReference type="STRING" id="47312.SAMN04489765_4525"/>
<feature type="domain" description="Arabinosyltransferas concanavalin like" evidence="15">
    <location>
        <begin position="37"/>
        <end position="180"/>
    </location>
</feature>
<dbReference type="AlphaFoldDB" id="A0A1H1HS24"/>
<feature type="domain" description="Arabinosyltransferase C-terminal" evidence="14">
    <location>
        <begin position="677"/>
        <end position="1054"/>
    </location>
</feature>
<dbReference type="RefSeq" id="WP_082756172.1">
    <property type="nucleotide sequence ID" value="NZ_FNLF01000002.1"/>
</dbReference>
<organism evidence="16 17">
    <name type="scientific">Tsukamurella pulmonis</name>
    <dbReference type="NCBI Taxonomy" id="47312"/>
    <lineage>
        <taxon>Bacteria</taxon>
        <taxon>Bacillati</taxon>
        <taxon>Actinomycetota</taxon>
        <taxon>Actinomycetes</taxon>
        <taxon>Mycobacteriales</taxon>
        <taxon>Tsukamurellaceae</taxon>
        <taxon>Tsukamurella</taxon>
    </lineage>
</organism>
<reference evidence="17" key="1">
    <citation type="submission" date="2016-10" db="EMBL/GenBank/DDBJ databases">
        <authorList>
            <person name="Varghese N."/>
            <person name="Submissions S."/>
        </authorList>
    </citation>
    <scope>NUCLEOTIDE SEQUENCE [LARGE SCALE GENOMIC DNA]</scope>
    <source>
        <strain evidence="17">DSM 44142</strain>
    </source>
</reference>
<evidence type="ECO:0000259" key="15">
    <source>
        <dbReference type="Pfam" id="PF17689"/>
    </source>
</evidence>
<keyword evidence="4" id="KW-1003">Cell membrane</keyword>
<gene>
    <name evidence="16" type="ORF">SAMN04489765_4525</name>
</gene>
<dbReference type="InterPro" id="IPR040920">
    <property type="entry name" value="Arabino_trans_N"/>
</dbReference>
<evidence type="ECO:0000313" key="16">
    <source>
        <dbReference type="EMBL" id="SDR28213.1"/>
    </source>
</evidence>
<feature type="transmembrane region" description="Helical" evidence="12">
    <location>
        <begin position="15"/>
        <end position="34"/>
    </location>
</feature>
<proteinExistence type="inferred from homology"/>
<feature type="transmembrane region" description="Helical" evidence="12">
    <location>
        <begin position="302"/>
        <end position="324"/>
    </location>
</feature>
<evidence type="ECO:0000256" key="4">
    <source>
        <dbReference type="ARBA" id="ARBA00022475"/>
    </source>
</evidence>
<evidence type="ECO:0000259" key="14">
    <source>
        <dbReference type="Pfam" id="PF14896"/>
    </source>
</evidence>
<keyword evidence="8 12" id="KW-1133">Transmembrane helix</keyword>
<feature type="transmembrane region" description="Helical" evidence="12">
    <location>
        <begin position="581"/>
        <end position="604"/>
    </location>
</feature>
<feature type="transmembrane region" description="Helical" evidence="12">
    <location>
        <begin position="554"/>
        <end position="574"/>
    </location>
</feature>
<keyword evidence="7 12" id="KW-0812">Transmembrane</keyword>
<dbReference type="OrthoDB" id="4493188at2"/>
<dbReference type="Gene3D" id="3.40.190.160">
    <property type="match status" value="1"/>
</dbReference>
<evidence type="ECO:0000256" key="3">
    <source>
        <dbReference type="ARBA" id="ARBA00008195"/>
    </source>
</evidence>
<dbReference type="Gene3D" id="2.60.120.940">
    <property type="entry name" value="EmbC, C-terminal domain, subdomain 2"/>
    <property type="match status" value="1"/>
</dbReference>
<feature type="transmembrane region" description="Helical" evidence="12">
    <location>
        <begin position="525"/>
        <end position="542"/>
    </location>
</feature>
<evidence type="ECO:0000256" key="7">
    <source>
        <dbReference type="ARBA" id="ARBA00022692"/>
    </source>
</evidence>
<feature type="domain" description="Arabinofuranosyltransferase central" evidence="13">
    <location>
        <begin position="185"/>
        <end position="643"/>
    </location>
</feature>
<name>A0A1H1HS24_9ACTN</name>
<evidence type="ECO:0000256" key="9">
    <source>
        <dbReference type="ARBA" id="ARBA00023136"/>
    </source>
</evidence>
<dbReference type="InterPro" id="IPR027451">
    <property type="entry name" value="EmbABC_dom1"/>
</dbReference>
<keyword evidence="10" id="KW-0961">Cell wall biogenesis/degradation</keyword>
<dbReference type="Pfam" id="PF04602">
    <property type="entry name" value="Arabinose_trans"/>
    <property type="match status" value="1"/>
</dbReference>
<sequence length="1059" mass="112454">MLTKHLRPGPLGDRLRAGVLGLVGFLCAVVVPFLPVHQDAATVTWPGEDAVNIELPLVSYSPTSLSLTVGDQALLSTEGTVLTTVPSSAPDSGRDGLIVMSEQRDGARHVTVRLRSKIVYDGALQGPIQIRSDAASTLVRTGEFQTTLSGDHRPQVVGLFSTTPREALGGSSATIDIDSRFSTGPTAAKVALSVLAVLAWLGALWFLHRADLGDGRRARRILPARWARITRPDLVVVGLLLAWYMIGVGSSDDGYFSGMAKTYRGAGYLANYFAYFGVPEVPIGIPYVPALAGLAQISDSGLVLRLPSLLCGLGCWFLISREVLPRVGVRGRRRSIALYTGGLVLLAFWIPYNNGLRPEPVVAFFTLLSWLSVERAIATRRMLPLCVAVGAGSLAVLTNPAGIICFAGLLSGLGPIVAGFRARSLSLMERAAVLMPVLASGVITLVVVFHGQSAASVSAMRAAHGVVGPNMPWYTEYTVWAELFQPQPDGSVARRFAVLIFLLALVAVVAALWRRRRIPGLASGPVGRLAFTAVLSLFLMSFSPTKFTHHFGSLAGYASAVAVVAAAVSAPAVVRSLRDRLILLGAVTAVLAICFTATNGWWYVSSYHVPWWDKRISVGGVSVGSMVLVLALALFVAAGCVHLSARHDDSRVQRLAGGLSSRAFALSAALIVTVSFTTMTKAAVAQYPAFSVGLSNARALGGDPCGLADFVDVDPDPGASFLEPVEGSPESALGSGTHDGFRSTGVASDLGSDKSSTNSATVGQSLGSTGTTTSDDDSGDGAARRSSGARVALPFGFDAARVPVLGSFGSRGQRKSLVSGWYRIPRDADGTPRDKLLTMAVAGRIASVDVNGDPVAGQRLVFEFGREATREPVASGPVAPEDLAGMQPAWRDVRLDTRNIPAGADVVRIRADVDSADPQQWIAVTPPRMPRLQSLQDYVGRQSPVLLDWLVGAQFPCLAPMPHQYGVATIPEFRVLPDKGAAKMTTNWQSHSSGGPLGYTDLLTTPVEVPTYLRDDPRRDWGSLQRLRKRLPAEPASLEIRRETRSGLWSPGPLNYGIR</sequence>
<evidence type="ECO:0000256" key="11">
    <source>
        <dbReference type="SAM" id="MobiDB-lite"/>
    </source>
</evidence>
<keyword evidence="17" id="KW-1185">Reference proteome</keyword>
<dbReference type="InterPro" id="IPR007680">
    <property type="entry name" value="Arabino_trans_central"/>
</dbReference>
<evidence type="ECO:0000256" key="6">
    <source>
        <dbReference type="ARBA" id="ARBA00022679"/>
    </source>
</evidence>
<keyword evidence="5" id="KW-0328">Glycosyltransferase</keyword>
<feature type="transmembrane region" description="Helical" evidence="12">
    <location>
        <begin position="229"/>
        <end position="246"/>
    </location>
</feature>
<dbReference type="EMBL" id="FNLF01000002">
    <property type="protein sequence ID" value="SDR28213.1"/>
    <property type="molecule type" value="Genomic_DNA"/>
</dbReference>
<protein>
    <submittedName>
        <fullName evidence="16">Arabinosyltransferase C</fullName>
    </submittedName>
</protein>
<evidence type="ECO:0000259" key="13">
    <source>
        <dbReference type="Pfam" id="PF04602"/>
    </source>
</evidence>
<dbReference type="Proteomes" id="UP000183053">
    <property type="component" value="Unassembled WGS sequence"/>
</dbReference>
<feature type="transmembrane region" description="Helical" evidence="12">
    <location>
        <begin position="190"/>
        <end position="208"/>
    </location>
</feature>
<feature type="region of interest" description="Disordered" evidence="11">
    <location>
        <begin position="719"/>
        <end position="785"/>
    </location>
</feature>
<evidence type="ECO:0000256" key="8">
    <source>
        <dbReference type="ARBA" id="ARBA00022989"/>
    </source>
</evidence>
<feature type="transmembrane region" description="Helical" evidence="12">
    <location>
        <begin position="655"/>
        <end position="676"/>
    </location>
</feature>
<feature type="transmembrane region" description="Helical" evidence="12">
    <location>
        <begin position="492"/>
        <end position="513"/>
    </location>
</feature>
<keyword evidence="9 12" id="KW-0472">Membrane</keyword>
<feature type="compositionally biased region" description="Polar residues" evidence="11">
    <location>
        <begin position="753"/>
        <end position="766"/>
    </location>
</feature>
<evidence type="ECO:0000256" key="1">
    <source>
        <dbReference type="ARBA" id="ARBA00003001"/>
    </source>
</evidence>
<evidence type="ECO:0000256" key="5">
    <source>
        <dbReference type="ARBA" id="ARBA00022676"/>
    </source>
</evidence>
<dbReference type="Gene3D" id="2.60.120.610">
    <property type="entry name" value="arabinofuranosyltransferase like domain"/>
    <property type="match status" value="1"/>
</dbReference>
<comment type="subcellular location">
    <subcellularLocation>
        <location evidence="2">Cell membrane</location>
        <topology evidence="2">Multi-pass membrane protein</topology>
    </subcellularLocation>
</comment>
<dbReference type="GO" id="GO:0071766">
    <property type="term" value="P:Actinobacterium-type cell wall biogenesis"/>
    <property type="evidence" value="ECO:0007669"/>
    <property type="project" value="InterPro"/>
</dbReference>
<feature type="transmembrane region" description="Helical" evidence="12">
    <location>
        <begin position="616"/>
        <end position="643"/>
    </location>
</feature>
<accession>A0A1H1HS24</accession>
<dbReference type="GO" id="GO:0005886">
    <property type="term" value="C:plasma membrane"/>
    <property type="evidence" value="ECO:0007669"/>
    <property type="project" value="UniProtKB-SubCell"/>
</dbReference>
<dbReference type="Pfam" id="PF14896">
    <property type="entry name" value="Arabino_trans_C"/>
    <property type="match status" value="1"/>
</dbReference>
<dbReference type="InterPro" id="IPR032731">
    <property type="entry name" value="Arabino_trans_C"/>
</dbReference>
<dbReference type="GO" id="GO:0052636">
    <property type="term" value="F:arabinosyltransferase activity"/>
    <property type="evidence" value="ECO:0007669"/>
    <property type="project" value="InterPro"/>
</dbReference>
<comment type="function">
    <text evidence="1">Arabinosyl transferase responsible for the polymerization of arabinose into the arabinan of arabinogalactan.</text>
</comment>
<evidence type="ECO:0000256" key="12">
    <source>
        <dbReference type="SAM" id="Phobius"/>
    </source>
</evidence>
<feature type="transmembrane region" description="Helical" evidence="12">
    <location>
        <begin position="432"/>
        <end position="451"/>
    </location>
</feature>
<evidence type="ECO:0000256" key="10">
    <source>
        <dbReference type="ARBA" id="ARBA00023316"/>
    </source>
</evidence>
<dbReference type="GO" id="GO:0071555">
    <property type="term" value="P:cell wall organization"/>
    <property type="evidence" value="ECO:0007669"/>
    <property type="project" value="UniProtKB-KW"/>
</dbReference>
<evidence type="ECO:0000256" key="2">
    <source>
        <dbReference type="ARBA" id="ARBA00004651"/>
    </source>
</evidence>
<dbReference type="InterPro" id="IPR042486">
    <property type="entry name" value="Arabino_trans_C_2"/>
</dbReference>
<comment type="similarity">
    <text evidence="3">Belongs to the emb family.</text>
</comment>
<feature type="transmembrane region" description="Helical" evidence="12">
    <location>
        <begin position="401"/>
        <end position="420"/>
    </location>
</feature>